<dbReference type="Pfam" id="PF02565">
    <property type="entry name" value="RecO_C"/>
    <property type="match status" value="1"/>
</dbReference>
<evidence type="ECO:0000313" key="9">
    <source>
        <dbReference type="EMBL" id="OGY24285.1"/>
    </source>
</evidence>
<keyword evidence="3 7" id="KW-0227">DNA damage</keyword>
<dbReference type="SUPFAM" id="SSF50249">
    <property type="entry name" value="Nucleic acid-binding proteins"/>
    <property type="match status" value="1"/>
</dbReference>
<dbReference type="PANTHER" id="PTHR33991">
    <property type="entry name" value="DNA REPAIR PROTEIN RECO"/>
    <property type="match status" value="1"/>
</dbReference>
<dbReference type="PANTHER" id="PTHR33991:SF1">
    <property type="entry name" value="DNA REPAIR PROTEIN RECO"/>
    <property type="match status" value="1"/>
</dbReference>
<dbReference type="InterPro" id="IPR022572">
    <property type="entry name" value="DNA_rep/recomb_RecO_N"/>
</dbReference>
<dbReference type="Gene3D" id="2.40.50.140">
    <property type="entry name" value="Nucleic acid-binding proteins"/>
    <property type="match status" value="1"/>
</dbReference>
<evidence type="ECO:0000256" key="6">
    <source>
        <dbReference type="ARBA" id="ARBA00033409"/>
    </source>
</evidence>
<dbReference type="STRING" id="1802593.A2172_00240"/>
<dbReference type="NCBIfam" id="TIGR00613">
    <property type="entry name" value="reco"/>
    <property type="match status" value="1"/>
</dbReference>
<proteinExistence type="inferred from homology"/>
<evidence type="ECO:0000256" key="5">
    <source>
        <dbReference type="ARBA" id="ARBA00023204"/>
    </source>
</evidence>
<dbReference type="HAMAP" id="MF_00201">
    <property type="entry name" value="RecO"/>
    <property type="match status" value="1"/>
</dbReference>
<organism evidence="9 10">
    <name type="scientific">Candidatus Woykebacteria bacterium RBG_13_40_15</name>
    <dbReference type="NCBI Taxonomy" id="1802593"/>
    <lineage>
        <taxon>Bacteria</taxon>
        <taxon>Candidatus Woykeibacteriota</taxon>
    </lineage>
</organism>
<evidence type="ECO:0000313" key="10">
    <source>
        <dbReference type="Proteomes" id="UP000176631"/>
    </source>
</evidence>
<dbReference type="InterPro" id="IPR012340">
    <property type="entry name" value="NA-bd_OB-fold"/>
</dbReference>
<evidence type="ECO:0000256" key="3">
    <source>
        <dbReference type="ARBA" id="ARBA00022763"/>
    </source>
</evidence>
<evidence type="ECO:0000256" key="7">
    <source>
        <dbReference type="HAMAP-Rule" id="MF_00201"/>
    </source>
</evidence>
<dbReference type="InterPro" id="IPR042242">
    <property type="entry name" value="RecO_C"/>
</dbReference>
<evidence type="ECO:0000256" key="2">
    <source>
        <dbReference type="ARBA" id="ARBA00021310"/>
    </source>
</evidence>
<dbReference type="Pfam" id="PF11967">
    <property type="entry name" value="RecO_N"/>
    <property type="match status" value="1"/>
</dbReference>
<keyword evidence="4 7" id="KW-0233">DNA recombination</keyword>
<sequence length="259" mass="29040">MSKTYSTEAIVLKRSNFGEADRIITFLARYKGKFSAIAKGVRKIASRRAPNLELLNHIKIYLANGKNLDVITEVQTLETFKQVKGDLSKVGFGFHLAELTNGFLADGQGGKRPFDLLLGSLRLLEREEREENFKKIARVFEIKFLDALGFKPQLFTCVRCNKQVDNSAFISPYIGGVVHKNCLGSPLFVKPVASESLNKLRAFQSSTWSQISKINITASINQELEGLSRFYLEYLLEKELKSVQFIKQAASFKTASGSD</sequence>
<dbReference type="EMBL" id="MHCP01000014">
    <property type="protein sequence ID" value="OGY24285.1"/>
    <property type="molecule type" value="Genomic_DNA"/>
</dbReference>
<comment type="similarity">
    <text evidence="1 7">Belongs to the RecO family.</text>
</comment>
<keyword evidence="5 7" id="KW-0234">DNA repair</keyword>
<dbReference type="InterPro" id="IPR003717">
    <property type="entry name" value="RecO"/>
</dbReference>
<dbReference type="GO" id="GO:0043590">
    <property type="term" value="C:bacterial nucleoid"/>
    <property type="evidence" value="ECO:0007669"/>
    <property type="project" value="TreeGrafter"/>
</dbReference>
<gene>
    <name evidence="7" type="primary">recO</name>
    <name evidence="9" type="ORF">A2172_00240</name>
</gene>
<dbReference type="InterPro" id="IPR037278">
    <property type="entry name" value="ARFGAP/RecO"/>
</dbReference>
<dbReference type="Gene3D" id="1.20.1440.120">
    <property type="entry name" value="Recombination protein O, C-terminal domain"/>
    <property type="match status" value="1"/>
</dbReference>
<dbReference type="AlphaFoldDB" id="A0A1G1W9E6"/>
<dbReference type="SUPFAM" id="SSF57863">
    <property type="entry name" value="ArfGap/RecO-like zinc finger"/>
    <property type="match status" value="1"/>
</dbReference>
<dbReference type="GO" id="GO:0006310">
    <property type="term" value="P:DNA recombination"/>
    <property type="evidence" value="ECO:0007669"/>
    <property type="project" value="UniProtKB-UniRule"/>
</dbReference>
<evidence type="ECO:0000256" key="1">
    <source>
        <dbReference type="ARBA" id="ARBA00007452"/>
    </source>
</evidence>
<comment type="function">
    <text evidence="7">Involved in DNA repair and RecF pathway recombination.</text>
</comment>
<accession>A0A1G1W9E6</accession>
<name>A0A1G1W9E6_9BACT</name>
<feature type="domain" description="DNA replication/recombination mediator RecO N-terminal" evidence="8">
    <location>
        <begin position="1"/>
        <end position="80"/>
    </location>
</feature>
<evidence type="ECO:0000256" key="4">
    <source>
        <dbReference type="ARBA" id="ARBA00023172"/>
    </source>
</evidence>
<protein>
    <recommendedName>
        <fullName evidence="2 7">DNA repair protein RecO</fullName>
    </recommendedName>
    <alternativeName>
        <fullName evidence="6 7">Recombination protein O</fullName>
    </alternativeName>
</protein>
<evidence type="ECO:0000259" key="8">
    <source>
        <dbReference type="Pfam" id="PF11967"/>
    </source>
</evidence>
<comment type="caution">
    <text evidence="9">The sequence shown here is derived from an EMBL/GenBank/DDBJ whole genome shotgun (WGS) entry which is preliminary data.</text>
</comment>
<dbReference type="GO" id="GO:0006302">
    <property type="term" value="P:double-strand break repair"/>
    <property type="evidence" value="ECO:0007669"/>
    <property type="project" value="TreeGrafter"/>
</dbReference>
<dbReference type="Proteomes" id="UP000176631">
    <property type="component" value="Unassembled WGS sequence"/>
</dbReference>
<reference evidence="9 10" key="1">
    <citation type="journal article" date="2016" name="Nat. Commun.">
        <title>Thousands of microbial genomes shed light on interconnected biogeochemical processes in an aquifer system.</title>
        <authorList>
            <person name="Anantharaman K."/>
            <person name="Brown C.T."/>
            <person name="Hug L.A."/>
            <person name="Sharon I."/>
            <person name="Castelle C.J."/>
            <person name="Probst A.J."/>
            <person name="Thomas B.C."/>
            <person name="Singh A."/>
            <person name="Wilkins M.J."/>
            <person name="Karaoz U."/>
            <person name="Brodie E.L."/>
            <person name="Williams K.H."/>
            <person name="Hubbard S.S."/>
            <person name="Banfield J.F."/>
        </authorList>
    </citation>
    <scope>NUCLEOTIDE SEQUENCE [LARGE SCALE GENOMIC DNA]</scope>
</reference>